<sequence>MFKVIRTLTMYSQTDKERGTSAKNRPSWANADASPSMGK</sequence>
<evidence type="ECO:0000313" key="2">
    <source>
        <dbReference type="EMBL" id="MDQ0167319.1"/>
    </source>
</evidence>
<proteinExistence type="predicted"/>
<feature type="region of interest" description="Disordered" evidence="1">
    <location>
        <begin position="1"/>
        <end position="39"/>
    </location>
</feature>
<reference evidence="2 3" key="1">
    <citation type="submission" date="2023-07" db="EMBL/GenBank/DDBJ databases">
        <title>Genomic Encyclopedia of Type Strains, Phase IV (KMG-IV): sequencing the most valuable type-strain genomes for metagenomic binning, comparative biology and taxonomic classification.</title>
        <authorList>
            <person name="Goeker M."/>
        </authorList>
    </citation>
    <scope>NUCLEOTIDE SEQUENCE [LARGE SCALE GENOMIC DNA]</scope>
    <source>
        <strain evidence="2 3">DSM 12751</strain>
    </source>
</reference>
<protein>
    <submittedName>
        <fullName evidence="2">Uncharacterized protein</fullName>
    </submittedName>
</protein>
<name>A0ABT9W244_9BACI</name>
<comment type="caution">
    <text evidence="2">The sequence shown here is derived from an EMBL/GenBank/DDBJ whole genome shotgun (WGS) entry which is preliminary data.</text>
</comment>
<organism evidence="2 3">
    <name type="scientific">Caldalkalibacillus horti</name>
    <dbReference type="NCBI Taxonomy" id="77523"/>
    <lineage>
        <taxon>Bacteria</taxon>
        <taxon>Bacillati</taxon>
        <taxon>Bacillota</taxon>
        <taxon>Bacilli</taxon>
        <taxon>Bacillales</taxon>
        <taxon>Bacillaceae</taxon>
        <taxon>Caldalkalibacillus</taxon>
    </lineage>
</organism>
<keyword evidence="3" id="KW-1185">Reference proteome</keyword>
<evidence type="ECO:0000256" key="1">
    <source>
        <dbReference type="SAM" id="MobiDB-lite"/>
    </source>
</evidence>
<gene>
    <name evidence="2" type="ORF">J2S11_003244</name>
</gene>
<accession>A0ABT9W244</accession>
<evidence type="ECO:0000313" key="3">
    <source>
        <dbReference type="Proteomes" id="UP001235840"/>
    </source>
</evidence>
<dbReference type="EMBL" id="JAUSTY010000015">
    <property type="protein sequence ID" value="MDQ0167319.1"/>
    <property type="molecule type" value="Genomic_DNA"/>
</dbReference>
<dbReference type="Proteomes" id="UP001235840">
    <property type="component" value="Unassembled WGS sequence"/>
</dbReference>